<evidence type="ECO:0000313" key="1">
    <source>
        <dbReference type="EMBL" id="MQL90982.1"/>
    </source>
</evidence>
<feature type="non-terminal residue" evidence="1">
    <location>
        <position position="1243"/>
    </location>
</feature>
<organism evidence="1 2">
    <name type="scientific">Colocasia esculenta</name>
    <name type="common">Wild taro</name>
    <name type="synonym">Arum esculentum</name>
    <dbReference type="NCBI Taxonomy" id="4460"/>
    <lineage>
        <taxon>Eukaryota</taxon>
        <taxon>Viridiplantae</taxon>
        <taxon>Streptophyta</taxon>
        <taxon>Embryophyta</taxon>
        <taxon>Tracheophyta</taxon>
        <taxon>Spermatophyta</taxon>
        <taxon>Magnoliopsida</taxon>
        <taxon>Liliopsida</taxon>
        <taxon>Araceae</taxon>
        <taxon>Aroideae</taxon>
        <taxon>Colocasieae</taxon>
        <taxon>Colocasia</taxon>
    </lineage>
</organism>
<proteinExistence type="predicted"/>
<dbReference type="PANTHER" id="PTHR45523">
    <property type="entry name" value="TETRATRICOPEPTIDE REPEAT (TPR)-CONTAINING PROTEIN-RELATED"/>
    <property type="match status" value="1"/>
</dbReference>
<dbReference type="EMBL" id="NMUH01001292">
    <property type="protein sequence ID" value="MQL90982.1"/>
    <property type="molecule type" value="Genomic_DNA"/>
</dbReference>
<reference evidence="1" key="1">
    <citation type="submission" date="2017-07" db="EMBL/GenBank/DDBJ databases">
        <title>Taro Niue Genome Assembly and Annotation.</title>
        <authorList>
            <person name="Atibalentja N."/>
            <person name="Keating K."/>
            <person name="Fields C.J."/>
        </authorList>
    </citation>
    <scope>NUCLEOTIDE SEQUENCE</scope>
    <source>
        <strain evidence="1">Niue_2</strain>
        <tissue evidence="1">Leaf</tissue>
    </source>
</reference>
<keyword evidence="2" id="KW-1185">Reference proteome</keyword>
<comment type="caution">
    <text evidence="1">The sequence shown here is derived from an EMBL/GenBank/DDBJ whole genome shotgun (WGS) entry which is preliminary data.</text>
</comment>
<dbReference type="OrthoDB" id="778817at2759"/>
<gene>
    <name evidence="1" type="ORF">Taro_023594</name>
</gene>
<protein>
    <recommendedName>
        <fullName evidence="3">PH domain-containing protein</fullName>
    </recommendedName>
</protein>
<evidence type="ECO:0008006" key="3">
    <source>
        <dbReference type="Google" id="ProtNLM"/>
    </source>
</evidence>
<accession>A0A843UXU0</accession>
<evidence type="ECO:0000313" key="2">
    <source>
        <dbReference type="Proteomes" id="UP000652761"/>
    </source>
</evidence>
<dbReference type="PANTHER" id="PTHR45523:SF2">
    <property type="entry name" value="OS02G0470600 PROTEIN"/>
    <property type="match status" value="1"/>
</dbReference>
<dbReference type="AlphaFoldDB" id="A0A843UXU0"/>
<feature type="non-terminal residue" evidence="1">
    <location>
        <position position="1"/>
    </location>
</feature>
<sequence>VTQRGRESRSSCLLLVLHGSHGELLKLPSSPSSVEVSDLAMTLRLPWSCILSLLHCCCCYLTAVPATVMEEYEREEQRQSLYSRFYISVRDIAAFFMDASIGSTTYSVAQAFVEQASLCPKDLKQFYSLIDRCGMSVVVDMGIGNTSAEWKPCFVLLSGLYLYVLESEVSQNYQRCTSMAGRQVFEVPPSSVGGSLFSLAVSCRGNDMQKALESSNTLIIEFQSDTEKAVWLRGLVQATYRASTPPDIDILGEVVHNESESCGAPTSNEGKVDLVINGALFETSLSIYGKLDRSRNVSEEIILELLAGGGKVNLVCSEADLIFKMKLHSLKVKDELQSRLSTLSMNPQYLACSVLMDNLDTATPCSRHADNRMSHSFPFEDDDIFKDALPDFVSTPDQALCAQYLDPCSDEPSSQERDRSKGKIVSDVFYETEDNGSSDFITLNFLTRNPDSPFYDGIDTQMTICMSKLDFFCNRPTLVALIEFGFDLSSMNSEVGNADNANVLQDITSQAREKAEESGSNVIKGLLGHGKGRVVFNLSMDVDSVCIFLNKEDGSRLALFVQENFLLDIEVHPNSLSIEGTLGNLRLCDLSLGQDHCWGWLCDLRNQGMESLIKFTFQSYSTADDDYEGYDYSLHGRLSAVRIIFLYRFVQEITSYFMELATPHTEEAVRFVDKVGDFEWLIQKYEIDGASAIKLDMSLDTPIIIVPRDSSSKDFLQLDLGQLHLCNSFSWHGCQDNDPSAVHLDILHIEVHGINMAVGINGLLGKPMIREAQGLNMYVRRSLRDVFRKVPTAYVEVRVALLHCLMSDKEYNVILDCAYMNISEEPKLPPSFRDAPKDPMRILADKVQINSQILLSRTVAVVVLEIQNALLDLHNCLDEESPLAHVALEGLWLSYRRTSLFETDIYLTIPKLSILDIRPDTKPEMCLMLGSSSDASRHGIFSYPSLNDDFARYAGPEADTDHPNLTMLIMDYHFRSSSQSLVIRIQQPRILAVLDFLLPVIEFFVPALGVVTGREETMHAQNDPLTKCDDIVLSESIYMQQSDALYLSPTRRLIVDGCGDEFIYDGCGGTIHLTDGSEFKTKSSVTQPPIILIGRGKKLRFKNVKFEIECGVNCQPTGGSFTEYKKNITVMGDARYVFFGLYISLWGLLHVILEPNSFQVKEGNLFIKSAASLSVEAKVQGRTVLQGGYVAEEIRQHKVNKTKYEEQVQRTRVQRKLQALANPTLRREISEEKGRTSATPTLP</sequence>
<name>A0A843UXU0_COLES</name>
<dbReference type="Proteomes" id="UP000652761">
    <property type="component" value="Unassembled WGS sequence"/>
</dbReference>